<evidence type="ECO:0000259" key="1">
    <source>
        <dbReference type="Pfam" id="PF01261"/>
    </source>
</evidence>
<organism evidence="2">
    <name type="scientific">uncultured Rubrobacteraceae bacterium</name>
    <dbReference type="NCBI Taxonomy" id="349277"/>
    <lineage>
        <taxon>Bacteria</taxon>
        <taxon>Bacillati</taxon>
        <taxon>Actinomycetota</taxon>
        <taxon>Rubrobacteria</taxon>
        <taxon>Rubrobacterales</taxon>
        <taxon>Rubrobacteraceae</taxon>
        <taxon>environmental samples</taxon>
    </lineage>
</organism>
<dbReference type="Gene3D" id="3.20.20.150">
    <property type="entry name" value="Divalent-metal-dependent TIM barrel enzymes"/>
    <property type="match status" value="1"/>
</dbReference>
<sequence>MSVPVVFSTGSLHPFGLERVFGWAADAGFDGMEVMMDDRWDTHQPAYLGELVQRYGLPILALHPPIYAGAWRLGPEETLVRSARLARRVSCPLVIAHPPPPGRPLRRWMTGPLAAAREEGVTVAVENMPANSPGLFGVRRGSCHLPGHLAGVGEVTLDTSHVGASGVDLLAARETLAGQLRHVHLSDSNLVAGKDEHRLPGKGKLPLKPFLAALAGDYPGAVSLELKPWPLGTPDPAVILERMRAAVEYTREGLRGTAARAS</sequence>
<protein>
    <submittedName>
        <fullName evidence="2">Adenylate cyclase</fullName>
        <ecNumber evidence="2">4.6.1.1</ecNumber>
    </submittedName>
</protein>
<dbReference type="Pfam" id="PF01261">
    <property type="entry name" value="AP_endonuc_2"/>
    <property type="match status" value="1"/>
</dbReference>
<dbReference type="InterPro" id="IPR036237">
    <property type="entry name" value="Xyl_isomerase-like_sf"/>
</dbReference>
<dbReference type="EC" id="4.6.1.1" evidence="2"/>
<dbReference type="EMBL" id="CADCUV010000154">
    <property type="protein sequence ID" value="CAA9431091.1"/>
    <property type="molecule type" value="Genomic_DNA"/>
</dbReference>
<dbReference type="InterPro" id="IPR050312">
    <property type="entry name" value="IolE/XylAMocC-like"/>
</dbReference>
<dbReference type="InterPro" id="IPR013022">
    <property type="entry name" value="Xyl_isomerase-like_TIM-brl"/>
</dbReference>
<keyword evidence="2" id="KW-0456">Lyase</keyword>
<dbReference type="PANTHER" id="PTHR12110:SF47">
    <property type="match status" value="1"/>
</dbReference>
<name>A0A6J4Q8B9_9ACTN</name>
<accession>A0A6J4Q8B9</accession>
<dbReference type="GO" id="GO:0004016">
    <property type="term" value="F:adenylate cyclase activity"/>
    <property type="evidence" value="ECO:0007669"/>
    <property type="project" value="UniProtKB-EC"/>
</dbReference>
<feature type="domain" description="Xylose isomerase-like TIM barrel" evidence="1">
    <location>
        <begin position="22"/>
        <end position="233"/>
    </location>
</feature>
<proteinExistence type="predicted"/>
<dbReference type="PANTHER" id="PTHR12110">
    <property type="entry name" value="HYDROXYPYRUVATE ISOMERASE"/>
    <property type="match status" value="1"/>
</dbReference>
<reference evidence="2" key="1">
    <citation type="submission" date="2020-02" db="EMBL/GenBank/DDBJ databases">
        <authorList>
            <person name="Meier V. D."/>
        </authorList>
    </citation>
    <scope>NUCLEOTIDE SEQUENCE</scope>
    <source>
        <strain evidence="2">AVDCRST_MAG22</strain>
    </source>
</reference>
<dbReference type="SUPFAM" id="SSF51658">
    <property type="entry name" value="Xylose isomerase-like"/>
    <property type="match status" value="1"/>
</dbReference>
<dbReference type="AlphaFoldDB" id="A0A6J4Q8B9"/>
<gene>
    <name evidence="2" type="ORF">AVDCRST_MAG22-3295</name>
</gene>
<evidence type="ECO:0000313" key="2">
    <source>
        <dbReference type="EMBL" id="CAA9431091.1"/>
    </source>
</evidence>